<dbReference type="GO" id="GO:0004165">
    <property type="term" value="F:delta(3)-delta(2)-enoyl-CoA isomerase activity"/>
    <property type="evidence" value="ECO:0007669"/>
    <property type="project" value="UniProtKB-EC"/>
</dbReference>
<sequence length="253" mass="27964">MTVTWDKMAEDYGVVRLNFFNKIAVIRLVNGDNKINGRFVQSLNKALDSVEGNPNIKALVTTGEGKFYSNGLDVQWFSSIDERTYIKFFQDLHDILARLLTFPMPTVAALNGHAFAGGGILALCHDYRTMRTGAGWLCLNEVHIKLRFSEFIMGLLKSKISSPVLTEVAILGKRFTAEAALEAGLVKLITGPEKLIEKSLELANSLVGSKGYDRVTLQNMKKDMHAAVLAVKNSGIRGKAEFEAVRKRNASKL</sequence>
<dbReference type="GO" id="GO:0005777">
    <property type="term" value="C:peroxisome"/>
    <property type="evidence" value="ECO:0007669"/>
    <property type="project" value="TreeGrafter"/>
</dbReference>
<evidence type="ECO:0000313" key="4">
    <source>
        <dbReference type="Proteomes" id="UP000085678"/>
    </source>
</evidence>
<protein>
    <submittedName>
        <fullName evidence="5">Enoyl-CoA delta isomerase 1, peroxisomal</fullName>
    </submittedName>
</protein>
<dbReference type="InterPro" id="IPR029045">
    <property type="entry name" value="ClpP/crotonase-like_dom_sf"/>
</dbReference>
<evidence type="ECO:0000313" key="5">
    <source>
        <dbReference type="RefSeq" id="XP_013383527.1"/>
    </source>
</evidence>
<dbReference type="PANTHER" id="PTHR11941">
    <property type="entry name" value="ENOYL-COA HYDRATASE-RELATED"/>
    <property type="match status" value="1"/>
</dbReference>
<dbReference type="SUPFAM" id="SSF52096">
    <property type="entry name" value="ClpP/crotonase"/>
    <property type="match status" value="1"/>
</dbReference>
<dbReference type="Pfam" id="PF00378">
    <property type="entry name" value="ECH_1"/>
    <property type="match status" value="1"/>
</dbReference>
<dbReference type="RefSeq" id="XP_013383527.1">
    <property type="nucleotide sequence ID" value="XM_013528073.1"/>
</dbReference>
<dbReference type="OMA" id="ELITYHA"/>
<dbReference type="STRING" id="7574.A0A1S3HBX2"/>
<keyword evidence="4" id="KW-1185">Reference proteome</keyword>
<dbReference type="AlphaFoldDB" id="A0A1S3HBX2"/>
<dbReference type="InterPro" id="IPR001753">
    <property type="entry name" value="Enoyl-CoA_hydra/iso"/>
</dbReference>
<dbReference type="CDD" id="cd06558">
    <property type="entry name" value="crotonase-like"/>
    <property type="match status" value="1"/>
</dbReference>
<dbReference type="InParanoid" id="A0A1S3HBX2"/>
<dbReference type="GeneID" id="106153922"/>
<evidence type="ECO:0000256" key="1">
    <source>
        <dbReference type="ARBA" id="ARBA00000452"/>
    </source>
</evidence>
<dbReference type="PANTHER" id="PTHR11941:SF75">
    <property type="entry name" value="ENOYL-COA HYDRATASE_ISOMERASE FAMILY PROTEIN"/>
    <property type="match status" value="1"/>
</dbReference>
<dbReference type="GO" id="GO:0006635">
    <property type="term" value="P:fatty acid beta-oxidation"/>
    <property type="evidence" value="ECO:0007669"/>
    <property type="project" value="TreeGrafter"/>
</dbReference>
<organism evidence="4 5">
    <name type="scientific">Lingula anatina</name>
    <name type="common">Brachiopod</name>
    <name type="synonym">Lingula unguis</name>
    <dbReference type="NCBI Taxonomy" id="7574"/>
    <lineage>
        <taxon>Eukaryota</taxon>
        <taxon>Metazoa</taxon>
        <taxon>Spiralia</taxon>
        <taxon>Lophotrochozoa</taxon>
        <taxon>Brachiopoda</taxon>
        <taxon>Linguliformea</taxon>
        <taxon>Lingulata</taxon>
        <taxon>Lingulida</taxon>
        <taxon>Linguloidea</taxon>
        <taxon>Lingulidae</taxon>
        <taxon>Lingula</taxon>
    </lineage>
</organism>
<evidence type="ECO:0000256" key="2">
    <source>
        <dbReference type="ARBA" id="ARBA00000765"/>
    </source>
</evidence>
<dbReference type="Gene3D" id="3.90.226.10">
    <property type="entry name" value="2-enoyl-CoA Hydratase, Chain A, domain 1"/>
    <property type="match status" value="1"/>
</dbReference>
<keyword evidence="3" id="KW-0443">Lipid metabolism</keyword>
<dbReference type="KEGG" id="lak:106153922"/>
<evidence type="ECO:0000256" key="3">
    <source>
        <dbReference type="ARBA" id="ARBA00023098"/>
    </source>
</evidence>
<keyword evidence="5" id="KW-0413">Isomerase</keyword>
<dbReference type="OrthoDB" id="1696280at2759"/>
<name>A0A1S3HBX2_LINAN</name>
<comment type="catalytic activity">
    <reaction evidence="1">
        <text>a (3Z)-enoyl-CoA = a 4-saturated (2E)-enoyl-CoA</text>
        <dbReference type="Rhea" id="RHEA:45900"/>
        <dbReference type="ChEBI" id="CHEBI:85097"/>
        <dbReference type="ChEBI" id="CHEBI:85489"/>
        <dbReference type="EC" id="5.3.3.8"/>
    </reaction>
</comment>
<gene>
    <name evidence="5" type="primary">LOC106153922</name>
</gene>
<proteinExistence type="predicted"/>
<dbReference type="FunFam" id="3.90.226.10:FF:000049">
    <property type="entry name" value="Enoyl-CoA delta isomerase 3"/>
    <property type="match status" value="1"/>
</dbReference>
<dbReference type="Proteomes" id="UP000085678">
    <property type="component" value="Unplaced"/>
</dbReference>
<comment type="catalytic activity">
    <reaction evidence="2">
        <text>a (3E)-enoyl-CoA = a 4-saturated (2E)-enoyl-CoA</text>
        <dbReference type="Rhea" id="RHEA:45228"/>
        <dbReference type="ChEBI" id="CHEBI:58521"/>
        <dbReference type="ChEBI" id="CHEBI:85097"/>
        <dbReference type="EC" id="5.3.3.8"/>
    </reaction>
</comment>
<accession>A0A1S3HBX2</accession>
<reference evidence="5" key="1">
    <citation type="submission" date="2025-08" db="UniProtKB">
        <authorList>
            <consortium name="RefSeq"/>
        </authorList>
    </citation>
    <scope>IDENTIFICATION</scope>
    <source>
        <tissue evidence="5">Gonads</tissue>
    </source>
</reference>